<dbReference type="Pfam" id="PF00676">
    <property type="entry name" value="E1_dh"/>
    <property type="match status" value="1"/>
</dbReference>
<comment type="function">
    <text evidence="2">E1 component of the 2-oxoglutarate dehydrogenase (OGDH) complex which catalyzes the decarboxylation of 2-oxoglutarate, the first step in the conversion of 2-oxoglutarate to succinyl-CoA and CO(2).</text>
</comment>
<dbReference type="NCBIfam" id="NF008907">
    <property type="entry name" value="PRK12270.1"/>
    <property type="match status" value="1"/>
</dbReference>
<dbReference type="Proteomes" id="UP000320160">
    <property type="component" value="Unassembled WGS sequence"/>
</dbReference>
<dbReference type="GO" id="GO:0030976">
    <property type="term" value="F:thiamine pyrophosphate binding"/>
    <property type="evidence" value="ECO:0007669"/>
    <property type="project" value="InterPro"/>
</dbReference>
<dbReference type="GO" id="GO:0004591">
    <property type="term" value="F:oxoglutarate dehydrogenase (succinyl-transferring) activity"/>
    <property type="evidence" value="ECO:0007669"/>
    <property type="project" value="UniProtKB-EC"/>
</dbReference>
<dbReference type="Gene3D" id="3.40.50.12470">
    <property type="match status" value="1"/>
</dbReference>
<dbReference type="GO" id="GO:0005829">
    <property type="term" value="C:cytosol"/>
    <property type="evidence" value="ECO:0007669"/>
    <property type="project" value="TreeGrafter"/>
</dbReference>
<name>A0A553WBC8_9SPHN</name>
<evidence type="ECO:0000313" key="10">
    <source>
        <dbReference type="EMBL" id="TSB01994.1"/>
    </source>
</evidence>
<keyword evidence="11" id="KW-1185">Reference proteome</keyword>
<dbReference type="PANTHER" id="PTHR23152:SF4">
    <property type="entry name" value="2-OXOADIPATE DEHYDROGENASE COMPLEX COMPONENT E1"/>
    <property type="match status" value="1"/>
</dbReference>
<dbReference type="CDD" id="cd02016">
    <property type="entry name" value="TPP_E1_OGDC_like"/>
    <property type="match status" value="1"/>
</dbReference>
<dbReference type="AlphaFoldDB" id="A0A553WBC8"/>
<dbReference type="InterPro" id="IPR029061">
    <property type="entry name" value="THDP-binding"/>
</dbReference>
<organism evidence="10 11">
    <name type="scientific">Sphingorhabdus contaminans</name>
    <dbReference type="NCBI Taxonomy" id="1343899"/>
    <lineage>
        <taxon>Bacteria</taxon>
        <taxon>Pseudomonadati</taxon>
        <taxon>Pseudomonadota</taxon>
        <taxon>Alphaproteobacteria</taxon>
        <taxon>Sphingomonadales</taxon>
        <taxon>Sphingomonadaceae</taxon>
        <taxon>Sphingorhabdus</taxon>
    </lineage>
</organism>
<dbReference type="SUPFAM" id="SSF52518">
    <property type="entry name" value="Thiamin diphosphate-binding fold (THDP-binding)"/>
    <property type="match status" value="2"/>
</dbReference>
<accession>A0A553WBC8</accession>
<evidence type="ECO:0000256" key="2">
    <source>
        <dbReference type="ARBA" id="ARBA00003906"/>
    </source>
</evidence>
<dbReference type="PANTHER" id="PTHR23152">
    <property type="entry name" value="2-OXOGLUTARATE DEHYDROGENASE"/>
    <property type="match status" value="1"/>
</dbReference>
<comment type="caution">
    <text evidence="10">The sequence shown here is derived from an EMBL/GenBank/DDBJ whole genome shotgun (WGS) entry which is preliminary data.</text>
</comment>
<feature type="domain" description="Transketolase-like pyrimidine-binding" evidence="9">
    <location>
        <begin position="577"/>
        <end position="768"/>
    </location>
</feature>
<evidence type="ECO:0000256" key="3">
    <source>
        <dbReference type="ARBA" id="ARBA00011301"/>
    </source>
</evidence>
<reference evidence="10 11" key="1">
    <citation type="submission" date="2019-07" db="EMBL/GenBank/DDBJ databases">
        <authorList>
            <person name="Park M."/>
        </authorList>
    </citation>
    <scope>NUCLEOTIDE SEQUENCE [LARGE SCALE GENOMIC DNA]</scope>
    <source>
        <strain evidence="10 11">KCTC32445</strain>
    </source>
</reference>
<dbReference type="Pfam" id="PF16870">
    <property type="entry name" value="OxoGdeHyase_C"/>
    <property type="match status" value="1"/>
</dbReference>
<evidence type="ECO:0000256" key="5">
    <source>
        <dbReference type="ARBA" id="ARBA00013321"/>
    </source>
</evidence>
<evidence type="ECO:0000256" key="7">
    <source>
        <dbReference type="ARBA" id="ARBA00023052"/>
    </source>
</evidence>
<evidence type="ECO:0000256" key="4">
    <source>
        <dbReference type="ARBA" id="ARBA00012280"/>
    </source>
</evidence>
<dbReference type="GO" id="GO:0006099">
    <property type="term" value="P:tricarboxylic acid cycle"/>
    <property type="evidence" value="ECO:0007669"/>
    <property type="project" value="TreeGrafter"/>
</dbReference>
<dbReference type="EC" id="1.2.4.2" evidence="4"/>
<evidence type="ECO:0000256" key="6">
    <source>
        <dbReference type="ARBA" id="ARBA00023002"/>
    </source>
</evidence>
<comment type="subunit">
    <text evidence="3">Homodimer. Part of the 2-oxoglutarate dehydrogenase (OGDH) complex composed of E1 (2-oxoglutarate dehydrogenase), E2 (dihydrolipoamide succinyltransferase) and E3 (dihydrolipoamide dehydrogenase); the complex contains multiple copies of the three enzymatic components (E1, E2 and E3).</text>
</comment>
<dbReference type="InterPro" id="IPR001017">
    <property type="entry name" value="DH_E1"/>
</dbReference>
<dbReference type="SMART" id="SM00861">
    <property type="entry name" value="Transket_pyr"/>
    <property type="match status" value="1"/>
</dbReference>
<dbReference type="Pfam" id="PF02779">
    <property type="entry name" value="Transket_pyr"/>
    <property type="match status" value="1"/>
</dbReference>
<evidence type="ECO:0000256" key="1">
    <source>
        <dbReference type="ARBA" id="ARBA00001964"/>
    </source>
</evidence>
<keyword evidence="6 10" id="KW-0560">Oxidoreductase</keyword>
<dbReference type="InterPro" id="IPR011603">
    <property type="entry name" value="2oxoglutarate_DH_E1"/>
</dbReference>
<evidence type="ECO:0000256" key="8">
    <source>
        <dbReference type="ARBA" id="ARBA00030680"/>
    </source>
</evidence>
<sequence length="933" mass="102794">MGLENQDFEIERGPSWERANWPLSVTDDLTASLDPTQMVVEVKAAAKAAGKQMAEADAVAAANDSIRAMMLVRTYRVRGHLAANLDPLGLSKQEIPADLTPEYHGFSGADLDRKVFVGGTLGLEWTTVRELVDILRANYCGPVGLEYMHIADVEERRFLQERMEGKDAAIHFTPEGKKAILAKVIEAEQYEKFLGRKYVGTKRFGLDGGESMIPALEAVIKYGGQLGVREIVYGMPHRGRLNVLANVMAKPYRIIFHEFSGGSANPDDVGGSGDVKYHLGTSTDREFDGIKVHMSLVPNPSHLEAVNPVVLGKVRANQTARGDLGKHEQVLPVLLHGDAAFAGQGIVWECLGFSGIRGYNTGGCLHFIVNNQVGFTTSPQYARSSPYPSDVAKGVQAPIFHVNGDDPEAVTFACKIAIEFRQTFHRDIVIDMWCYRRFGHNEGDEPSFTQPLMYKVIKGHPGVSEIYAKRLQAEGVIDADWANEHATRFVALLEQEFTGAADYKPNAADWFGGRWSGLSKPADPETARRNVETGISKKLFDSLGRTLTSVPDTLNIHPTLGRVLDAKKAMFTSGENFDWATGEALAFGSLLSEGFGVRLSGQDSGRGTFSQRHAVWVDQGTEEKYVPLSTLPHGRFEVLDSPLSEFGVLGYEYGYAGAEPKTLVLWEAQFGDFANGAQTMIDQFIASGEAKWLRANGLVMLLPHGYEGQGPEHSSARLERFLQLCAEDNIQVANCTTPANYFHLLRRQMARSFRKPLVVMTPKSLLRHKMAVSKAEDFQGDSHFMRILSDPWAPADKDVKRLVLCSGKVAYDLMEARNAAGDSDTAIVRIEQLYPFPGEPLTVRLKRMTGLEEVVWAQEEPKNAGSWSFVDPFIEECLLNAKVKPTRARYAGRKAAAATATGLAKRHQAEQAALVADALGHNVRAEIRRQRKG</sequence>
<dbReference type="Gene3D" id="3.40.50.970">
    <property type="match status" value="1"/>
</dbReference>
<evidence type="ECO:0000313" key="11">
    <source>
        <dbReference type="Proteomes" id="UP000320160"/>
    </source>
</evidence>
<dbReference type="NCBIfam" id="TIGR00239">
    <property type="entry name" value="2oxo_dh_E1"/>
    <property type="match status" value="1"/>
</dbReference>
<comment type="cofactor">
    <cofactor evidence="1">
        <name>thiamine diphosphate</name>
        <dbReference type="ChEBI" id="CHEBI:58937"/>
    </cofactor>
</comment>
<gene>
    <name evidence="10" type="ORF">FOM92_12690</name>
</gene>
<dbReference type="InterPro" id="IPR031717">
    <property type="entry name" value="ODO-1/KGD_C"/>
</dbReference>
<dbReference type="EMBL" id="VKKU01000002">
    <property type="protein sequence ID" value="TSB01994.1"/>
    <property type="molecule type" value="Genomic_DNA"/>
</dbReference>
<dbReference type="Gene3D" id="1.10.287.1150">
    <property type="entry name" value="TPP helical domain"/>
    <property type="match status" value="1"/>
</dbReference>
<protein>
    <recommendedName>
        <fullName evidence="5">2-oxoglutarate dehydrogenase E1 component</fullName>
        <ecNumber evidence="4">1.2.4.2</ecNumber>
    </recommendedName>
    <alternativeName>
        <fullName evidence="8">Alpha-ketoglutarate dehydrogenase</fullName>
    </alternativeName>
</protein>
<dbReference type="PIRSF" id="PIRSF000157">
    <property type="entry name" value="Oxoglu_dh_E1"/>
    <property type="match status" value="1"/>
</dbReference>
<keyword evidence="7" id="KW-0786">Thiamine pyrophosphate</keyword>
<dbReference type="InterPro" id="IPR042179">
    <property type="entry name" value="KGD_C_sf"/>
</dbReference>
<dbReference type="Gene3D" id="3.40.50.11610">
    <property type="entry name" value="Multifunctional 2-oxoglutarate metabolism enzyme, C-terminal domain"/>
    <property type="match status" value="1"/>
</dbReference>
<dbReference type="InterPro" id="IPR005475">
    <property type="entry name" value="Transketolase-like_Pyr-bd"/>
</dbReference>
<dbReference type="RefSeq" id="WP_143777214.1">
    <property type="nucleotide sequence ID" value="NZ_VKKU01000002.1"/>
</dbReference>
<evidence type="ECO:0000259" key="9">
    <source>
        <dbReference type="SMART" id="SM00861"/>
    </source>
</evidence>
<dbReference type="OrthoDB" id="9759785at2"/>
<dbReference type="NCBIfam" id="NF006914">
    <property type="entry name" value="PRK09404.1"/>
    <property type="match status" value="1"/>
</dbReference>
<proteinExistence type="predicted"/>
<dbReference type="GO" id="GO:0045252">
    <property type="term" value="C:oxoglutarate dehydrogenase complex"/>
    <property type="evidence" value="ECO:0007669"/>
    <property type="project" value="TreeGrafter"/>
</dbReference>